<dbReference type="SUPFAM" id="SSF51735">
    <property type="entry name" value="NAD(P)-binding Rossmann-fold domains"/>
    <property type="match status" value="1"/>
</dbReference>
<evidence type="ECO:0000259" key="2">
    <source>
        <dbReference type="Pfam" id="PF01370"/>
    </source>
</evidence>
<evidence type="ECO:0000313" key="3">
    <source>
        <dbReference type="EMBL" id="KAG0559464.1"/>
    </source>
</evidence>
<evidence type="ECO:0000313" key="4">
    <source>
        <dbReference type="Proteomes" id="UP000822688"/>
    </source>
</evidence>
<feature type="domain" description="NAD-dependent epimerase/dehydratase" evidence="2">
    <location>
        <begin position="40"/>
        <end position="274"/>
    </location>
</feature>
<dbReference type="Proteomes" id="UP000822688">
    <property type="component" value="Chromosome 10"/>
</dbReference>
<evidence type="ECO:0000256" key="1">
    <source>
        <dbReference type="ARBA" id="ARBA00023002"/>
    </source>
</evidence>
<name>A0A8T0GML7_CERPU</name>
<dbReference type="PANTHER" id="PTHR10366:SF852">
    <property type="entry name" value="CINNAMOYL-COA REDUCTASE CAD2"/>
    <property type="match status" value="1"/>
</dbReference>
<dbReference type="InterPro" id="IPR036291">
    <property type="entry name" value="NAD(P)-bd_dom_sf"/>
</dbReference>
<dbReference type="Gene3D" id="3.40.50.720">
    <property type="entry name" value="NAD(P)-binding Rossmann-like Domain"/>
    <property type="match status" value="1"/>
</dbReference>
<dbReference type="CDD" id="cd08958">
    <property type="entry name" value="FR_SDR_e"/>
    <property type="match status" value="1"/>
</dbReference>
<dbReference type="AlphaFoldDB" id="A0A8T0GML7"/>
<keyword evidence="1" id="KW-0560">Oxidoreductase</keyword>
<sequence>MGWKGLRILAAMPSLGVRFSSKEVRMASQVQSYMASGKTVCVTGANGFIASWLVKLLLERGYTVKGTIRNAEKSKHLLNLPGASERLQLIEADLLKPGAFDSAVQGCDGVFHTASPFFYNVTDPDAELLDPAVKGTLNVLESCAKARTKKIVLTSSVAAVAYTPKRIGASVVDESFFSDIDLCRKEQRWYVLSKTLAELAAWDFVKEHNLNMVAVNPTMVLGPLLQACMNSSNELLLEYLNGTSKSFPNLAVGWVGVEDVALAHLLVYENPKSEGRYICNERVLHYGDFVSLLSKLYPQYPVVAKDADDSPRIPAHELSNEKLKNLGLTFRSLEEVVHETVACLKELKYLE</sequence>
<dbReference type="Pfam" id="PF01370">
    <property type="entry name" value="Epimerase"/>
    <property type="match status" value="1"/>
</dbReference>
<gene>
    <name evidence="3" type="ORF">KC19_10G107100</name>
</gene>
<dbReference type="FunFam" id="3.40.50.720:FF:000219">
    <property type="entry name" value="Cinnamoyl-CoA reductase 1"/>
    <property type="match status" value="1"/>
</dbReference>
<organism evidence="3 4">
    <name type="scientific">Ceratodon purpureus</name>
    <name type="common">Fire moss</name>
    <name type="synonym">Dicranum purpureum</name>
    <dbReference type="NCBI Taxonomy" id="3225"/>
    <lineage>
        <taxon>Eukaryota</taxon>
        <taxon>Viridiplantae</taxon>
        <taxon>Streptophyta</taxon>
        <taxon>Embryophyta</taxon>
        <taxon>Bryophyta</taxon>
        <taxon>Bryophytina</taxon>
        <taxon>Bryopsida</taxon>
        <taxon>Dicranidae</taxon>
        <taxon>Pseudoditrichales</taxon>
        <taxon>Ditrichaceae</taxon>
        <taxon>Ceratodon</taxon>
    </lineage>
</organism>
<keyword evidence="4" id="KW-1185">Reference proteome</keyword>
<proteinExistence type="predicted"/>
<accession>A0A8T0GML7</accession>
<dbReference type="GO" id="GO:0016616">
    <property type="term" value="F:oxidoreductase activity, acting on the CH-OH group of donors, NAD or NADP as acceptor"/>
    <property type="evidence" value="ECO:0007669"/>
    <property type="project" value="TreeGrafter"/>
</dbReference>
<dbReference type="PANTHER" id="PTHR10366">
    <property type="entry name" value="NAD DEPENDENT EPIMERASE/DEHYDRATASE"/>
    <property type="match status" value="1"/>
</dbReference>
<dbReference type="EMBL" id="CM026431">
    <property type="protein sequence ID" value="KAG0559464.1"/>
    <property type="molecule type" value="Genomic_DNA"/>
</dbReference>
<dbReference type="InterPro" id="IPR050425">
    <property type="entry name" value="NAD(P)_dehydrat-like"/>
</dbReference>
<reference evidence="3" key="1">
    <citation type="submission" date="2020-06" db="EMBL/GenBank/DDBJ databases">
        <title>WGS assembly of Ceratodon purpureus strain R40.</title>
        <authorList>
            <person name="Carey S.B."/>
            <person name="Jenkins J."/>
            <person name="Shu S."/>
            <person name="Lovell J.T."/>
            <person name="Sreedasyam A."/>
            <person name="Maumus F."/>
            <person name="Tiley G.P."/>
            <person name="Fernandez-Pozo N."/>
            <person name="Barry K."/>
            <person name="Chen C."/>
            <person name="Wang M."/>
            <person name="Lipzen A."/>
            <person name="Daum C."/>
            <person name="Saski C.A."/>
            <person name="Payton A.C."/>
            <person name="Mcbreen J.C."/>
            <person name="Conrad R.E."/>
            <person name="Kollar L.M."/>
            <person name="Olsson S."/>
            <person name="Huttunen S."/>
            <person name="Landis J.B."/>
            <person name="Wickett N.J."/>
            <person name="Johnson M.G."/>
            <person name="Rensing S.A."/>
            <person name="Grimwood J."/>
            <person name="Schmutz J."/>
            <person name="Mcdaniel S.F."/>
        </authorList>
    </citation>
    <scope>NUCLEOTIDE SEQUENCE</scope>
    <source>
        <strain evidence="3">R40</strain>
    </source>
</reference>
<protein>
    <recommendedName>
        <fullName evidence="2">NAD-dependent epimerase/dehydratase domain-containing protein</fullName>
    </recommendedName>
</protein>
<comment type="caution">
    <text evidence="3">The sequence shown here is derived from an EMBL/GenBank/DDBJ whole genome shotgun (WGS) entry which is preliminary data.</text>
</comment>
<dbReference type="InterPro" id="IPR001509">
    <property type="entry name" value="Epimerase_deHydtase"/>
</dbReference>